<dbReference type="EMBL" id="DVKQ01000083">
    <property type="protein sequence ID" value="HIT38110.1"/>
    <property type="molecule type" value="Genomic_DNA"/>
</dbReference>
<sequence>MIYSGKEAIEKYGTRYNLSKALKNKEIFRLEHGIYSDKDLVNPMIIASKKYSSAIITMDSAFYYYDLTDVIPKKTFIATNRNSNIIHDSNIVQIRIPKEKLNQGKEVVLIDGEKVKMYNRERLLVELIRKRNQIPFDYYKELISNYRKIVDDLDMYKIEEYLSLYKNESNIADVLLREVF</sequence>
<comment type="caution">
    <text evidence="1">The sequence shown here is derived from an EMBL/GenBank/DDBJ whole genome shotgun (WGS) entry which is preliminary data.</text>
</comment>
<evidence type="ECO:0000313" key="2">
    <source>
        <dbReference type="Proteomes" id="UP000886833"/>
    </source>
</evidence>
<reference evidence="1" key="1">
    <citation type="submission" date="2020-10" db="EMBL/GenBank/DDBJ databases">
        <authorList>
            <person name="Gilroy R."/>
        </authorList>
    </citation>
    <scope>NUCLEOTIDE SEQUENCE</scope>
    <source>
        <strain evidence="1">CHK195-26880</strain>
    </source>
</reference>
<gene>
    <name evidence="1" type="ORF">IAB59_06515</name>
</gene>
<proteinExistence type="predicted"/>
<dbReference type="Proteomes" id="UP000886833">
    <property type="component" value="Unassembled WGS sequence"/>
</dbReference>
<evidence type="ECO:0000313" key="1">
    <source>
        <dbReference type="EMBL" id="HIT38110.1"/>
    </source>
</evidence>
<name>A0A9D1KBX9_9FIRM</name>
<dbReference type="AlphaFoldDB" id="A0A9D1KBX9"/>
<protein>
    <submittedName>
        <fullName evidence="1">Nucleotidyltransferase</fullName>
    </submittedName>
</protein>
<reference evidence="1" key="2">
    <citation type="journal article" date="2021" name="PeerJ">
        <title>Extensive microbial diversity within the chicken gut microbiome revealed by metagenomics and culture.</title>
        <authorList>
            <person name="Gilroy R."/>
            <person name="Ravi A."/>
            <person name="Getino M."/>
            <person name="Pursley I."/>
            <person name="Horton D.L."/>
            <person name="Alikhan N.F."/>
            <person name="Baker D."/>
            <person name="Gharbi K."/>
            <person name="Hall N."/>
            <person name="Watson M."/>
            <person name="Adriaenssens E.M."/>
            <person name="Foster-Nyarko E."/>
            <person name="Jarju S."/>
            <person name="Secka A."/>
            <person name="Antonio M."/>
            <person name="Oren A."/>
            <person name="Chaudhuri R.R."/>
            <person name="La Ragione R."/>
            <person name="Hildebrand F."/>
            <person name="Pallen M.J."/>
        </authorList>
    </citation>
    <scope>NUCLEOTIDE SEQUENCE</scope>
    <source>
        <strain evidence="1">CHK195-26880</strain>
    </source>
</reference>
<organism evidence="1 2">
    <name type="scientific">Candidatus Onthousia faecipullorum</name>
    <dbReference type="NCBI Taxonomy" id="2840887"/>
    <lineage>
        <taxon>Bacteria</taxon>
        <taxon>Bacillati</taxon>
        <taxon>Bacillota</taxon>
        <taxon>Bacilli</taxon>
        <taxon>Candidatus Onthousia</taxon>
    </lineage>
</organism>
<accession>A0A9D1KBX9</accession>